<accession>A0AAD7P905</accession>
<keyword evidence="5" id="KW-1185">Reference proteome</keyword>
<evidence type="ECO:0000259" key="3">
    <source>
        <dbReference type="Pfam" id="PF00004"/>
    </source>
</evidence>
<dbReference type="SUPFAM" id="SSF52540">
    <property type="entry name" value="P-loop containing nucleoside triphosphate hydrolases"/>
    <property type="match status" value="1"/>
</dbReference>
<dbReference type="GO" id="GO:1990275">
    <property type="term" value="F:preribosome binding"/>
    <property type="evidence" value="ECO:0007669"/>
    <property type="project" value="TreeGrafter"/>
</dbReference>
<comment type="caution">
    <text evidence="4">The sequence shown here is derived from an EMBL/GenBank/DDBJ whole genome shotgun (WGS) entry which is preliminary data.</text>
</comment>
<evidence type="ECO:0000256" key="1">
    <source>
        <dbReference type="ARBA" id="ARBA00022741"/>
    </source>
</evidence>
<dbReference type="Pfam" id="PF00004">
    <property type="entry name" value="AAA"/>
    <property type="match status" value="1"/>
</dbReference>
<dbReference type="Gene3D" id="3.40.50.300">
    <property type="entry name" value="P-loop containing nucleotide triphosphate hydrolases"/>
    <property type="match status" value="2"/>
</dbReference>
<dbReference type="GO" id="GO:0005524">
    <property type="term" value="F:ATP binding"/>
    <property type="evidence" value="ECO:0007669"/>
    <property type="project" value="UniProtKB-KW"/>
</dbReference>
<keyword evidence="1" id="KW-0547">Nucleotide-binding</keyword>
<dbReference type="AlphaFoldDB" id="A0AAD7P905"/>
<sequence>MGLLVRGKTLIAKAVANKAGANFGPELLSKYVGESELAVRTLFTCARACSPCILFFDEVFWLYSCLFRPSKTSTLYHFLNLLQVDALTTKHGKEGGWAVERLLNQGSGEVFLSLVLQIGKYFVHYLQYYFTFILFSASELLFCRPEVMDDAVLRPGRFGKHFYVPLPSSDEWGLILEALARKRPVDPSEDLR</sequence>
<dbReference type="PANTHER" id="PTHR23077">
    <property type="entry name" value="AAA-FAMILY ATPASE"/>
    <property type="match status" value="1"/>
</dbReference>
<dbReference type="GO" id="GO:0003723">
    <property type="term" value="F:RNA binding"/>
    <property type="evidence" value="ECO:0007669"/>
    <property type="project" value="TreeGrafter"/>
</dbReference>
<evidence type="ECO:0000313" key="4">
    <source>
        <dbReference type="EMBL" id="KAJ7946631.1"/>
    </source>
</evidence>
<organism evidence="4 5">
    <name type="scientific">Quillaja saponaria</name>
    <name type="common">Soap bark tree</name>
    <dbReference type="NCBI Taxonomy" id="32244"/>
    <lineage>
        <taxon>Eukaryota</taxon>
        <taxon>Viridiplantae</taxon>
        <taxon>Streptophyta</taxon>
        <taxon>Embryophyta</taxon>
        <taxon>Tracheophyta</taxon>
        <taxon>Spermatophyta</taxon>
        <taxon>Magnoliopsida</taxon>
        <taxon>eudicotyledons</taxon>
        <taxon>Gunneridae</taxon>
        <taxon>Pentapetalae</taxon>
        <taxon>rosids</taxon>
        <taxon>fabids</taxon>
        <taxon>Fabales</taxon>
        <taxon>Quillajaceae</taxon>
        <taxon>Quillaja</taxon>
    </lineage>
</organism>
<dbReference type="EMBL" id="JARAOO010000013">
    <property type="protein sequence ID" value="KAJ7946631.1"/>
    <property type="molecule type" value="Genomic_DNA"/>
</dbReference>
<dbReference type="Proteomes" id="UP001163823">
    <property type="component" value="Chromosome 13"/>
</dbReference>
<dbReference type="GO" id="GO:0042254">
    <property type="term" value="P:ribosome biogenesis"/>
    <property type="evidence" value="ECO:0007669"/>
    <property type="project" value="TreeGrafter"/>
</dbReference>
<dbReference type="GO" id="GO:0051301">
    <property type="term" value="P:cell division"/>
    <property type="evidence" value="ECO:0007669"/>
    <property type="project" value="UniProtKB-KW"/>
</dbReference>
<dbReference type="InterPro" id="IPR027417">
    <property type="entry name" value="P-loop_NTPase"/>
</dbReference>
<gene>
    <name evidence="4" type="ORF">O6P43_031530</name>
</gene>
<evidence type="ECO:0000313" key="5">
    <source>
        <dbReference type="Proteomes" id="UP001163823"/>
    </source>
</evidence>
<reference evidence="4" key="1">
    <citation type="journal article" date="2023" name="Science">
        <title>Elucidation of the pathway for biosynthesis of saponin adjuvants from the soapbark tree.</title>
        <authorList>
            <person name="Reed J."/>
            <person name="Orme A."/>
            <person name="El-Demerdash A."/>
            <person name="Owen C."/>
            <person name="Martin L.B.B."/>
            <person name="Misra R.C."/>
            <person name="Kikuchi S."/>
            <person name="Rejzek M."/>
            <person name="Martin A.C."/>
            <person name="Harkess A."/>
            <person name="Leebens-Mack J."/>
            <person name="Louveau T."/>
            <person name="Stephenson M.J."/>
            <person name="Osbourn A."/>
        </authorList>
    </citation>
    <scope>NUCLEOTIDE SEQUENCE</scope>
    <source>
        <strain evidence="4">S10</strain>
    </source>
</reference>
<keyword evidence="2" id="KW-0067">ATP-binding</keyword>
<proteinExistence type="predicted"/>
<dbReference type="PANTHER" id="PTHR23077:SF171">
    <property type="entry name" value="NUCLEAR VALOSIN-CONTAINING PROTEIN-LIKE"/>
    <property type="match status" value="1"/>
</dbReference>
<feature type="domain" description="ATPase AAA-type core" evidence="3">
    <location>
        <begin position="7"/>
        <end position="165"/>
    </location>
</feature>
<dbReference type="GO" id="GO:0016887">
    <property type="term" value="F:ATP hydrolysis activity"/>
    <property type="evidence" value="ECO:0007669"/>
    <property type="project" value="InterPro"/>
</dbReference>
<name>A0AAD7P905_QUISA</name>
<keyword evidence="4" id="KW-0131">Cell cycle</keyword>
<dbReference type="InterPro" id="IPR050168">
    <property type="entry name" value="AAA_ATPase_domain"/>
</dbReference>
<dbReference type="GO" id="GO:0005634">
    <property type="term" value="C:nucleus"/>
    <property type="evidence" value="ECO:0007669"/>
    <property type="project" value="TreeGrafter"/>
</dbReference>
<dbReference type="Gene3D" id="1.10.8.60">
    <property type="match status" value="1"/>
</dbReference>
<dbReference type="KEGG" id="qsa:O6P43_031530"/>
<evidence type="ECO:0000256" key="2">
    <source>
        <dbReference type="ARBA" id="ARBA00022840"/>
    </source>
</evidence>
<protein>
    <submittedName>
        <fullName evidence="4">Cell division control protein 48-like C-like</fullName>
    </submittedName>
</protein>
<dbReference type="InterPro" id="IPR003959">
    <property type="entry name" value="ATPase_AAA_core"/>
</dbReference>
<keyword evidence="4" id="KW-0132">Cell division</keyword>